<dbReference type="InterPro" id="IPR001128">
    <property type="entry name" value="Cyt_P450"/>
</dbReference>
<dbReference type="GO" id="GO:0006082">
    <property type="term" value="P:organic acid metabolic process"/>
    <property type="evidence" value="ECO:0007669"/>
    <property type="project" value="TreeGrafter"/>
</dbReference>
<evidence type="ECO:0000313" key="8">
    <source>
        <dbReference type="Proteomes" id="UP001321473"/>
    </source>
</evidence>
<dbReference type="Pfam" id="PF00067">
    <property type="entry name" value="p450"/>
    <property type="match status" value="2"/>
</dbReference>
<dbReference type="GO" id="GO:0020037">
    <property type="term" value="F:heme binding"/>
    <property type="evidence" value="ECO:0007669"/>
    <property type="project" value="InterPro"/>
</dbReference>
<feature type="transmembrane region" description="Helical" evidence="6">
    <location>
        <begin position="12"/>
        <end position="31"/>
    </location>
</feature>
<keyword evidence="6" id="KW-0812">Transmembrane</keyword>
<dbReference type="EMBL" id="JARKHS020026857">
    <property type="protein sequence ID" value="KAK8765938.1"/>
    <property type="molecule type" value="Genomic_DNA"/>
</dbReference>
<evidence type="ECO:0008006" key="9">
    <source>
        <dbReference type="Google" id="ProtNLM"/>
    </source>
</evidence>
<proteinExistence type="inferred from homology"/>
<comment type="caution">
    <text evidence="7">The sequence shown here is derived from an EMBL/GenBank/DDBJ whole genome shotgun (WGS) entry which is preliminary data.</text>
</comment>
<organism evidence="7 8">
    <name type="scientific">Amblyomma americanum</name>
    <name type="common">Lone star tick</name>
    <dbReference type="NCBI Taxonomy" id="6943"/>
    <lineage>
        <taxon>Eukaryota</taxon>
        <taxon>Metazoa</taxon>
        <taxon>Ecdysozoa</taxon>
        <taxon>Arthropoda</taxon>
        <taxon>Chelicerata</taxon>
        <taxon>Arachnida</taxon>
        <taxon>Acari</taxon>
        <taxon>Parasitiformes</taxon>
        <taxon>Ixodida</taxon>
        <taxon>Ixodoidea</taxon>
        <taxon>Ixodidae</taxon>
        <taxon>Amblyomminae</taxon>
        <taxon>Amblyomma</taxon>
    </lineage>
</organism>
<sequence length="775" mass="89717">MRELMSLRGKPVVPTVLLTPSMSNIISALVFGRRFEYDDPERIYLDKLIEVIPALAAQVSVFNFFLWLRKLLVFFHVGACYKLKDALARREEFADSKISMHLKTYQDGVVRDYIDSFLSEMKQKNGRRNTFTRNLLRGNVSTFFGAGSETVRSSIEWLLLMCALKPHLQRRVQAEIDAVLEDGRKLNVSWSDRNRLPYTQAFIWESMRYKPGLPLNVMRCLYVTTAKKRLHWQKVFGVQKRHEFPKPLLKVRREVSDIRRPCHRSSSERTEHATMQTLFWKCLAAGLVAGAGALLLQYMWNMLRRNLRKDLPPGPIGVPLLGYLPFMPKDHRGVEALRKKYGNVFGFNVGSRYVVFLCDFDSVKEAFTQDALLQRPEELPFNIHEESQGLIVLNGPLWKEQRRFSLKTFKNLGMATPAMERHICEEVSYLTRELESLKCKPVVPTALLTPSMSNIISALVFGRRFEYDEPERVYLDKLIEVIPALAAQVSIFNFCIWLRKLLVYFRVGACYKLKDALARREEFADSKISMHQDTYQDGVVRDYIDSFLSEMKQQNGGSKTFTRNLLRGNVSTFFGAGSETVRSSIEWLLLMCVVKPHLQRRVQAEIDAVLEDDRKSHVSWSDRNRLPYTQAFIWESMRYRPVLPLNVMRCATADVEVGNYVIPRGSIVISSHWSIFHDASFWGDPEVFRPERFLAEDGTRPRKPERFIPFSYGKRACPGEVIANMEVFIYFTSILEHFTVETPPDSPDFVFDEVTGLSIRPKAQEMIFRPRRVRG</sequence>
<evidence type="ECO:0000256" key="5">
    <source>
        <dbReference type="PIRSR" id="PIRSR602401-1"/>
    </source>
</evidence>
<dbReference type="InterPro" id="IPR050182">
    <property type="entry name" value="Cytochrome_P450_fam2"/>
</dbReference>
<feature type="transmembrane region" description="Helical" evidence="6">
    <location>
        <begin position="51"/>
        <end position="68"/>
    </location>
</feature>
<dbReference type="PROSITE" id="PS00086">
    <property type="entry name" value="CYTOCHROME_P450"/>
    <property type="match status" value="1"/>
</dbReference>
<dbReference type="AlphaFoldDB" id="A0AAQ4DTZ8"/>
<keyword evidence="5" id="KW-0349">Heme</keyword>
<reference evidence="7 8" key="1">
    <citation type="journal article" date="2023" name="Arcadia Sci">
        <title>De novo assembly of a long-read Amblyomma americanum tick genome.</title>
        <authorList>
            <person name="Chou S."/>
            <person name="Poskanzer K.E."/>
            <person name="Rollins M."/>
            <person name="Thuy-Boun P.S."/>
        </authorList>
    </citation>
    <scope>NUCLEOTIDE SEQUENCE [LARGE SCALE GENOMIC DNA]</scope>
    <source>
        <strain evidence="7">F_SG_1</strain>
        <tissue evidence="7">Salivary glands</tissue>
    </source>
</reference>
<evidence type="ECO:0000256" key="4">
    <source>
        <dbReference type="ARBA" id="ARBA00023033"/>
    </source>
</evidence>
<dbReference type="GO" id="GO:0005506">
    <property type="term" value="F:iron ion binding"/>
    <property type="evidence" value="ECO:0007669"/>
    <property type="project" value="InterPro"/>
</dbReference>
<evidence type="ECO:0000256" key="2">
    <source>
        <dbReference type="ARBA" id="ARBA00022723"/>
    </source>
</evidence>
<evidence type="ECO:0000256" key="3">
    <source>
        <dbReference type="ARBA" id="ARBA00023004"/>
    </source>
</evidence>
<comment type="similarity">
    <text evidence="1">Belongs to the cytochrome P450 family.</text>
</comment>
<feature type="binding site" description="axial binding residue" evidence="5">
    <location>
        <position position="717"/>
    </location>
    <ligand>
        <name>heme</name>
        <dbReference type="ChEBI" id="CHEBI:30413"/>
    </ligand>
    <ligandPart>
        <name>Fe</name>
        <dbReference type="ChEBI" id="CHEBI:18248"/>
    </ligandPart>
</feature>
<name>A0AAQ4DTZ8_AMBAM</name>
<gene>
    <name evidence="7" type="ORF">V5799_007286</name>
</gene>
<accession>A0AAQ4DTZ8</accession>
<protein>
    <recommendedName>
        <fullName evidence="9">Cytochrome</fullName>
    </recommendedName>
</protein>
<dbReference type="PRINTS" id="PR00385">
    <property type="entry name" value="P450"/>
</dbReference>
<dbReference type="Proteomes" id="UP001321473">
    <property type="component" value="Unassembled WGS sequence"/>
</dbReference>
<feature type="transmembrane region" description="Helical" evidence="6">
    <location>
        <begin position="278"/>
        <end position="300"/>
    </location>
</feature>
<evidence type="ECO:0000256" key="1">
    <source>
        <dbReference type="ARBA" id="ARBA00010617"/>
    </source>
</evidence>
<dbReference type="GO" id="GO:0016712">
    <property type="term" value="F:oxidoreductase activity, acting on paired donors, with incorporation or reduction of molecular oxygen, reduced flavin or flavoprotein as one donor, and incorporation of one atom of oxygen"/>
    <property type="evidence" value="ECO:0007669"/>
    <property type="project" value="TreeGrafter"/>
</dbReference>
<dbReference type="GO" id="GO:0006805">
    <property type="term" value="P:xenobiotic metabolic process"/>
    <property type="evidence" value="ECO:0007669"/>
    <property type="project" value="TreeGrafter"/>
</dbReference>
<dbReference type="GO" id="GO:0005737">
    <property type="term" value="C:cytoplasm"/>
    <property type="evidence" value="ECO:0007669"/>
    <property type="project" value="TreeGrafter"/>
</dbReference>
<evidence type="ECO:0000256" key="6">
    <source>
        <dbReference type="SAM" id="Phobius"/>
    </source>
</evidence>
<keyword evidence="6" id="KW-1133">Transmembrane helix</keyword>
<evidence type="ECO:0000313" key="7">
    <source>
        <dbReference type="EMBL" id="KAK8765938.1"/>
    </source>
</evidence>
<keyword evidence="4" id="KW-0560">Oxidoreductase</keyword>
<dbReference type="SUPFAM" id="SSF48264">
    <property type="entry name" value="Cytochrome P450"/>
    <property type="match status" value="2"/>
</dbReference>
<dbReference type="InterPro" id="IPR017972">
    <property type="entry name" value="Cyt_P450_CS"/>
</dbReference>
<dbReference type="PANTHER" id="PTHR24300:SF375">
    <property type="entry name" value="CYTOCHROME P450 FAMILY"/>
    <property type="match status" value="1"/>
</dbReference>
<dbReference type="InterPro" id="IPR036396">
    <property type="entry name" value="Cyt_P450_sf"/>
</dbReference>
<keyword evidence="2 5" id="KW-0479">Metal-binding</keyword>
<keyword evidence="4" id="KW-0503">Monooxygenase</keyword>
<dbReference type="PANTHER" id="PTHR24300">
    <property type="entry name" value="CYTOCHROME P450 508A4-RELATED"/>
    <property type="match status" value="1"/>
</dbReference>
<dbReference type="InterPro" id="IPR002401">
    <property type="entry name" value="Cyt_P450_E_grp-I"/>
</dbReference>
<dbReference type="PRINTS" id="PR00463">
    <property type="entry name" value="EP450I"/>
</dbReference>
<keyword evidence="3 5" id="KW-0408">Iron</keyword>
<keyword evidence="6" id="KW-0472">Membrane</keyword>
<comment type="cofactor">
    <cofactor evidence="5">
        <name>heme</name>
        <dbReference type="ChEBI" id="CHEBI:30413"/>
    </cofactor>
</comment>
<keyword evidence="8" id="KW-1185">Reference proteome</keyword>
<dbReference type="FunFam" id="1.10.630.10:FF:000094">
    <property type="entry name" value="cytochrome P450 2J6-like"/>
    <property type="match status" value="1"/>
</dbReference>
<dbReference type="Gene3D" id="1.10.630.10">
    <property type="entry name" value="Cytochrome P450"/>
    <property type="match status" value="2"/>
</dbReference>